<dbReference type="GO" id="GO:0004553">
    <property type="term" value="F:hydrolase activity, hydrolyzing O-glycosyl compounds"/>
    <property type="evidence" value="ECO:0007669"/>
    <property type="project" value="InterPro"/>
</dbReference>
<protein>
    <submittedName>
        <fullName evidence="5">Glycosyl hydrolase family 43</fullName>
    </submittedName>
</protein>
<evidence type="ECO:0000256" key="1">
    <source>
        <dbReference type="ARBA" id="ARBA00009865"/>
    </source>
</evidence>
<evidence type="ECO:0000256" key="3">
    <source>
        <dbReference type="ARBA" id="ARBA00023295"/>
    </source>
</evidence>
<accession>A0A855Y731</accession>
<dbReference type="Gene3D" id="2.115.10.20">
    <property type="entry name" value="Glycosyl hydrolase domain, family 43"/>
    <property type="match status" value="1"/>
</dbReference>
<keyword evidence="3" id="KW-0326">Glycosidase</keyword>
<dbReference type="Proteomes" id="UP000247078">
    <property type="component" value="Unassembled WGS sequence"/>
</dbReference>
<name>A0A855Y731_9BACL</name>
<sequence length="167" mass="19238">MNNYLGWSASVNDLGDWKYEGVIYDKVQDPLSKQKGNHYLYAPDVARGVDGRYYLYYSLSGIHILSVAVCDTSAGKYEFYGHVHDKSGHLLGFAKGEYIQFDPAVLVDDDERVYLYSGYNPPQRFVSFILDRKRAPLSYSGRRGQRGESQSIYIEFQERCNCRIQIF</sequence>
<feature type="site" description="Important for catalytic activity, responsible for pKa modulation of the active site Glu and correct orientation of both the proton donor and substrate" evidence="4">
    <location>
        <position position="102"/>
    </location>
</feature>
<keyword evidence="2 5" id="KW-0378">Hydrolase</keyword>
<dbReference type="GO" id="GO:0005975">
    <property type="term" value="P:carbohydrate metabolic process"/>
    <property type="evidence" value="ECO:0007669"/>
    <property type="project" value="InterPro"/>
</dbReference>
<dbReference type="InterPro" id="IPR023296">
    <property type="entry name" value="Glyco_hydro_beta-prop_sf"/>
</dbReference>
<dbReference type="SUPFAM" id="SSF75005">
    <property type="entry name" value="Arabinanase/levansucrase/invertase"/>
    <property type="match status" value="1"/>
</dbReference>
<evidence type="ECO:0000256" key="4">
    <source>
        <dbReference type="PIRSR" id="PIRSR606710-2"/>
    </source>
</evidence>
<evidence type="ECO:0000313" key="5">
    <source>
        <dbReference type="EMBL" id="PWW38878.1"/>
    </source>
</evidence>
<evidence type="ECO:0000313" key="6">
    <source>
        <dbReference type="Proteomes" id="UP000247078"/>
    </source>
</evidence>
<proteinExistence type="inferred from homology"/>
<comment type="caution">
    <text evidence="5">The sequence shown here is derived from an EMBL/GenBank/DDBJ whole genome shotgun (WGS) entry which is preliminary data.</text>
</comment>
<dbReference type="Pfam" id="PF04616">
    <property type="entry name" value="Glyco_hydro_43"/>
    <property type="match status" value="1"/>
</dbReference>
<comment type="similarity">
    <text evidence="1">Belongs to the glycosyl hydrolase 43 family.</text>
</comment>
<organism evidence="5 6">
    <name type="scientific">Paenibacillus pabuli</name>
    <dbReference type="NCBI Taxonomy" id="1472"/>
    <lineage>
        <taxon>Bacteria</taxon>
        <taxon>Bacillati</taxon>
        <taxon>Bacillota</taxon>
        <taxon>Bacilli</taxon>
        <taxon>Bacillales</taxon>
        <taxon>Paenibacillaceae</taxon>
        <taxon>Paenibacillus</taxon>
    </lineage>
</organism>
<dbReference type="InterPro" id="IPR006710">
    <property type="entry name" value="Glyco_hydro_43"/>
</dbReference>
<evidence type="ECO:0000256" key="2">
    <source>
        <dbReference type="ARBA" id="ARBA00022801"/>
    </source>
</evidence>
<dbReference type="EMBL" id="QGTZ01000007">
    <property type="protein sequence ID" value="PWW38878.1"/>
    <property type="molecule type" value="Genomic_DNA"/>
</dbReference>
<reference evidence="5 6" key="1">
    <citation type="submission" date="2018-05" db="EMBL/GenBank/DDBJ databases">
        <title>Freshwater and sediment microbial communities from various areas in North America, analyzing microbe dynamics in response to fracking.</title>
        <authorList>
            <person name="Lamendella R."/>
        </authorList>
    </citation>
    <scope>NUCLEOTIDE SEQUENCE [LARGE SCALE GENOMIC DNA]</scope>
    <source>
        <strain evidence="5 6">DB-3</strain>
    </source>
</reference>
<dbReference type="AlphaFoldDB" id="A0A855Y731"/>
<gene>
    <name evidence="5" type="ORF">DET56_107280</name>
</gene>